<dbReference type="Proteomes" id="UP000002714">
    <property type="component" value="Chromosome"/>
</dbReference>
<evidence type="ECO:0000259" key="5">
    <source>
        <dbReference type="PROSITE" id="PS50887"/>
    </source>
</evidence>
<accession>Q30P66</accession>
<feature type="domain" description="PAC" evidence="3">
    <location>
        <begin position="413"/>
        <end position="467"/>
    </location>
</feature>
<dbReference type="Pfam" id="PF00563">
    <property type="entry name" value="EAL"/>
    <property type="match status" value="1"/>
</dbReference>
<dbReference type="EMBL" id="CP000153">
    <property type="protein sequence ID" value="ABB45215.1"/>
    <property type="molecule type" value="Genomic_DNA"/>
</dbReference>
<dbReference type="CDD" id="cd00130">
    <property type="entry name" value="PAS"/>
    <property type="match status" value="1"/>
</dbReference>
<dbReference type="InterPro" id="IPR050706">
    <property type="entry name" value="Cyclic-di-GMP_PDE-like"/>
</dbReference>
<dbReference type="CDD" id="cd01948">
    <property type="entry name" value="EAL"/>
    <property type="match status" value="1"/>
</dbReference>
<dbReference type="InterPro" id="IPR035965">
    <property type="entry name" value="PAS-like_dom_sf"/>
</dbReference>
<dbReference type="GO" id="GO:0071111">
    <property type="term" value="F:cyclic-guanylate-specific phosphodiesterase activity"/>
    <property type="evidence" value="ECO:0007669"/>
    <property type="project" value="InterPro"/>
</dbReference>
<feature type="domain" description="PAS" evidence="2">
    <location>
        <begin position="360"/>
        <end position="411"/>
    </location>
</feature>
<dbReference type="Pfam" id="PF13426">
    <property type="entry name" value="PAS_9"/>
    <property type="match status" value="1"/>
</dbReference>
<feature type="transmembrane region" description="Helical" evidence="1">
    <location>
        <begin position="300"/>
        <end position="322"/>
    </location>
</feature>
<dbReference type="STRING" id="326298.Suden_1941"/>
<dbReference type="SMART" id="SM00052">
    <property type="entry name" value="EAL"/>
    <property type="match status" value="1"/>
</dbReference>
<dbReference type="Gene3D" id="3.20.20.450">
    <property type="entry name" value="EAL domain"/>
    <property type="match status" value="1"/>
</dbReference>
<feature type="transmembrane region" description="Helical" evidence="1">
    <location>
        <begin position="9"/>
        <end position="28"/>
    </location>
</feature>
<dbReference type="HOGENOM" id="CLU_000445_70_46_7"/>
<feature type="domain" description="EAL" evidence="4">
    <location>
        <begin position="623"/>
        <end position="861"/>
    </location>
</feature>
<dbReference type="KEGG" id="tdn:Suden_1941"/>
<name>Q30P66_SULDN</name>
<dbReference type="RefSeq" id="WP_011373555.1">
    <property type="nucleotide sequence ID" value="NC_007575.1"/>
</dbReference>
<dbReference type="InterPro" id="IPR029787">
    <property type="entry name" value="Nucleotide_cyclase"/>
</dbReference>
<dbReference type="SMART" id="SM00267">
    <property type="entry name" value="GGDEF"/>
    <property type="match status" value="1"/>
</dbReference>
<dbReference type="SUPFAM" id="SSF55073">
    <property type="entry name" value="Nucleotide cyclase"/>
    <property type="match status" value="1"/>
</dbReference>
<evidence type="ECO:0000259" key="2">
    <source>
        <dbReference type="PROSITE" id="PS50112"/>
    </source>
</evidence>
<evidence type="ECO:0000259" key="3">
    <source>
        <dbReference type="PROSITE" id="PS50113"/>
    </source>
</evidence>
<evidence type="ECO:0000313" key="6">
    <source>
        <dbReference type="EMBL" id="ABB45215.1"/>
    </source>
</evidence>
<keyword evidence="7" id="KW-1185">Reference proteome</keyword>
<sequence>MKLKLKSKLLFLSVVPILFITFLSFMLLSDIIKNRQNLELTKQYILEAEVISKVIHFMQIERGTTTGMIANKKIDDKDTNLQHVKALCDRAVLDAKSTLDVCDFCHNSQALGTLEDIKNRNNIKLLSLSIPDAKAYYTQQIESLLLFVKKIPSLMNDKEHRNYLQAHSYLASAKEALGQIRATLMEVYSNKQLSEGSLLSLIKFLEIYNLDCENFKTIASKDILAIHARHFRGEAVEKTLDMIHSIIRDRNDINFSLVEPSYWFKQSTISINALRDVERELFESVTELINEKLKLTFYKILLITSFLLTTIITLASIMVLIVRKIISSTNSLEQNYDESISLLEQYRAAVDRSFIVSKTDPKGIITYVNSEFCKISGFSKDELIGKSHNFIRHPQMKDNTFKEMWHTIKELKKPWRGEVINLKKDGSYYWVKAIINPILDKNGEIVEYIAIRSDITEIKNALTTDALTGYDNRTKLSEDIKELKDLSLAILNLDNFRQLNDFYGHQFGNLVIISIANKIYNFISKDKKLKFYRLQGDEFVVVGVEYDKEKFISKTKEILLLIKERFSMKNEEILLSCSCGISFEDNEHILSGANMALKTAKKSSIDLLVYDDSLSLNQQYENNMIVTKKISDALKNDNIITYYQPIINNKDENKEPKKYECLVRMRDGDKILSPYFFLDIAKQTKQYFGITKAVVFQAFEMFKDKEAQFSINLSINDILDEEMSKYILMMLDRYEVGNRVIFEILESEYIENFEELLIFITKIKKYKCKIAIDDFGTGYSNFGYLIKLKPDLLKIDGSLIRNIDKDKNARLIVSTIVEFSHKLGMKIVAEFVENKEIFEIVKTLGIDYSQGYYFSEPKESL</sequence>
<keyword evidence="1" id="KW-0812">Transmembrane</keyword>
<dbReference type="eggNOG" id="COG5001">
    <property type="taxonomic scope" value="Bacteria"/>
</dbReference>
<feature type="domain" description="GGDEF" evidence="5">
    <location>
        <begin position="484"/>
        <end position="613"/>
    </location>
</feature>
<dbReference type="SUPFAM" id="SSF141868">
    <property type="entry name" value="EAL domain-like"/>
    <property type="match status" value="1"/>
</dbReference>
<dbReference type="PROSITE" id="PS50113">
    <property type="entry name" value="PAC"/>
    <property type="match status" value="1"/>
</dbReference>
<reference evidence="6 7" key="1">
    <citation type="journal article" date="2008" name="Appl. Environ. Microbiol.">
        <title>Genome of the epsilonproteobacterial chemolithoautotroph Sulfurimonas denitrificans.</title>
        <authorList>
            <person name="Sievert S.M."/>
            <person name="Scott K.M."/>
            <person name="Klotz M.G."/>
            <person name="Chain P.S.G."/>
            <person name="Hauser L.J."/>
            <person name="Hemp J."/>
            <person name="Huegler M."/>
            <person name="Land M."/>
            <person name="Lapidus A."/>
            <person name="Larimer F.W."/>
            <person name="Lucas S."/>
            <person name="Malfatti S.A."/>
            <person name="Meyer F."/>
            <person name="Paulsen I.T."/>
            <person name="Ren Q."/>
            <person name="Simon J."/>
            <person name="Bailey K."/>
            <person name="Diaz E."/>
            <person name="Fitzpatrick K.A."/>
            <person name="Glover B."/>
            <person name="Gwatney N."/>
            <person name="Korajkic A."/>
            <person name="Long A."/>
            <person name="Mobberley J.M."/>
            <person name="Pantry S.N."/>
            <person name="Pazder G."/>
            <person name="Peterson S."/>
            <person name="Quintanilla J.D."/>
            <person name="Sprinkle R."/>
            <person name="Stephens J."/>
            <person name="Thomas P."/>
            <person name="Vaughn R."/>
            <person name="Weber M.J."/>
            <person name="Wooten L.L."/>
        </authorList>
    </citation>
    <scope>NUCLEOTIDE SEQUENCE [LARGE SCALE GENOMIC DNA]</scope>
    <source>
        <strain evidence="7">ATCC 33889 / DSM 1251</strain>
    </source>
</reference>
<dbReference type="PANTHER" id="PTHR33121">
    <property type="entry name" value="CYCLIC DI-GMP PHOSPHODIESTERASE PDEF"/>
    <property type="match status" value="1"/>
</dbReference>
<evidence type="ECO:0000259" key="4">
    <source>
        <dbReference type="PROSITE" id="PS50883"/>
    </source>
</evidence>
<dbReference type="PROSITE" id="PS50887">
    <property type="entry name" value="GGDEF"/>
    <property type="match status" value="1"/>
</dbReference>
<dbReference type="eggNOG" id="COG3829">
    <property type="taxonomic scope" value="Bacteria"/>
</dbReference>
<dbReference type="InterPro" id="IPR000160">
    <property type="entry name" value="GGDEF_dom"/>
</dbReference>
<organism evidence="6 7">
    <name type="scientific">Sulfurimonas denitrificans (strain ATCC 33889 / DSM 1251)</name>
    <name type="common">Thiomicrospira denitrificans (strain ATCC 33889 / DSM 1251)</name>
    <dbReference type="NCBI Taxonomy" id="326298"/>
    <lineage>
        <taxon>Bacteria</taxon>
        <taxon>Pseudomonadati</taxon>
        <taxon>Campylobacterota</taxon>
        <taxon>Epsilonproteobacteria</taxon>
        <taxon>Campylobacterales</taxon>
        <taxon>Sulfurimonadaceae</taxon>
        <taxon>Sulfurimonas</taxon>
    </lineage>
</organism>
<dbReference type="InterPro" id="IPR035919">
    <property type="entry name" value="EAL_sf"/>
</dbReference>
<dbReference type="Gene3D" id="3.30.70.270">
    <property type="match status" value="1"/>
</dbReference>
<gene>
    <name evidence="6" type="ordered locus">Suden_1941</name>
</gene>
<dbReference type="Pfam" id="PF08376">
    <property type="entry name" value="NIT"/>
    <property type="match status" value="1"/>
</dbReference>
<dbReference type="InterPro" id="IPR001610">
    <property type="entry name" value="PAC"/>
</dbReference>
<dbReference type="SMART" id="SM00086">
    <property type="entry name" value="PAC"/>
    <property type="match status" value="1"/>
</dbReference>
<proteinExistence type="predicted"/>
<dbReference type="InterPro" id="IPR013587">
    <property type="entry name" value="Nitrate/nitrite_sensing"/>
</dbReference>
<dbReference type="InterPro" id="IPR043128">
    <property type="entry name" value="Rev_trsase/Diguanyl_cyclase"/>
</dbReference>
<dbReference type="CDD" id="cd01949">
    <property type="entry name" value="GGDEF"/>
    <property type="match status" value="1"/>
</dbReference>
<dbReference type="InterPro" id="IPR000700">
    <property type="entry name" value="PAS-assoc_C"/>
</dbReference>
<dbReference type="InterPro" id="IPR000014">
    <property type="entry name" value="PAS"/>
</dbReference>
<dbReference type="NCBIfam" id="TIGR00229">
    <property type="entry name" value="sensory_box"/>
    <property type="match status" value="1"/>
</dbReference>
<dbReference type="InterPro" id="IPR001633">
    <property type="entry name" value="EAL_dom"/>
</dbReference>
<keyword evidence="1" id="KW-0472">Membrane</keyword>
<dbReference type="Pfam" id="PF00990">
    <property type="entry name" value="GGDEF"/>
    <property type="match status" value="1"/>
</dbReference>
<dbReference type="PROSITE" id="PS50112">
    <property type="entry name" value="PAS"/>
    <property type="match status" value="1"/>
</dbReference>
<evidence type="ECO:0000256" key="1">
    <source>
        <dbReference type="SAM" id="Phobius"/>
    </source>
</evidence>
<protein>
    <submittedName>
        <fullName evidence="6">Diguanylate cyclase/phosphodiesterase with PAS/PAC sensor(S)</fullName>
    </submittedName>
</protein>
<dbReference type="OrthoDB" id="9790732at2"/>
<dbReference type="NCBIfam" id="TIGR00254">
    <property type="entry name" value="GGDEF"/>
    <property type="match status" value="1"/>
</dbReference>
<dbReference type="AlphaFoldDB" id="Q30P66"/>
<dbReference type="Gene3D" id="3.30.450.20">
    <property type="entry name" value="PAS domain"/>
    <property type="match status" value="1"/>
</dbReference>
<dbReference type="PROSITE" id="PS50883">
    <property type="entry name" value="EAL"/>
    <property type="match status" value="1"/>
</dbReference>
<keyword evidence="1" id="KW-1133">Transmembrane helix</keyword>
<evidence type="ECO:0000313" key="7">
    <source>
        <dbReference type="Proteomes" id="UP000002714"/>
    </source>
</evidence>
<dbReference type="PANTHER" id="PTHR33121:SF71">
    <property type="entry name" value="OXYGEN SENSOR PROTEIN DOSP"/>
    <property type="match status" value="1"/>
</dbReference>
<dbReference type="SUPFAM" id="SSF55785">
    <property type="entry name" value="PYP-like sensor domain (PAS domain)"/>
    <property type="match status" value="1"/>
</dbReference>